<evidence type="ECO:0000313" key="3">
    <source>
        <dbReference type="Proteomes" id="UP001244011"/>
    </source>
</evidence>
<keyword evidence="3" id="KW-1185">Reference proteome</keyword>
<protein>
    <submittedName>
        <fullName evidence="2">Uncharacterized protein</fullName>
    </submittedName>
</protein>
<evidence type="ECO:0000313" key="2">
    <source>
        <dbReference type="EMBL" id="KAK1763491.1"/>
    </source>
</evidence>
<accession>A0AAJ0BWR2</accession>
<dbReference type="AlphaFoldDB" id="A0AAJ0BWR2"/>
<organism evidence="2 3">
    <name type="scientific">Phialemonium atrogriseum</name>
    <dbReference type="NCBI Taxonomy" id="1093897"/>
    <lineage>
        <taxon>Eukaryota</taxon>
        <taxon>Fungi</taxon>
        <taxon>Dikarya</taxon>
        <taxon>Ascomycota</taxon>
        <taxon>Pezizomycotina</taxon>
        <taxon>Sordariomycetes</taxon>
        <taxon>Sordariomycetidae</taxon>
        <taxon>Cephalothecales</taxon>
        <taxon>Cephalothecaceae</taxon>
        <taxon>Phialemonium</taxon>
    </lineage>
</organism>
<comment type="caution">
    <text evidence="2">The sequence shown here is derived from an EMBL/GenBank/DDBJ whole genome shotgun (WGS) entry which is preliminary data.</text>
</comment>
<name>A0AAJ0BWR2_9PEZI</name>
<dbReference type="RefSeq" id="XP_060279704.1">
    <property type="nucleotide sequence ID" value="XM_060430236.1"/>
</dbReference>
<reference evidence="2" key="1">
    <citation type="submission" date="2023-06" db="EMBL/GenBank/DDBJ databases">
        <title>Genome-scale phylogeny and comparative genomics of the fungal order Sordariales.</title>
        <authorList>
            <consortium name="Lawrence Berkeley National Laboratory"/>
            <person name="Hensen N."/>
            <person name="Bonometti L."/>
            <person name="Westerberg I."/>
            <person name="Brannstrom I.O."/>
            <person name="Guillou S."/>
            <person name="Cros-Aarteil S."/>
            <person name="Calhoun S."/>
            <person name="Haridas S."/>
            <person name="Kuo A."/>
            <person name="Mondo S."/>
            <person name="Pangilinan J."/>
            <person name="Riley R."/>
            <person name="Labutti K."/>
            <person name="Andreopoulos B."/>
            <person name="Lipzen A."/>
            <person name="Chen C."/>
            <person name="Yanf M."/>
            <person name="Daum C."/>
            <person name="Ng V."/>
            <person name="Clum A."/>
            <person name="Steindorff A."/>
            <person name="Ohm R."/>
            <person name="Martin F."/>
            <person name="Silar P."/>
            <person name="Natvig D."/>
            <person name="Lalanne C."/>
            <person name="Gautier V."/>
            <person name="Ament-Velasquez S.L."/>
            <person name="Kruys A."/>
            <person name="Hutchinson M.I."/>
            <person name="Powell A.J."/>
            <person name="Barry K."/>
            <person name="Miller A.N."/>
            <person name="Grigoriev I.V."/>
            <person name="Debuchy R."/>
            <person name="Gladieux P."/>
            <person name="Thoren M.H."/>
            <person name="Johannesson H."/>
        </authorList>
    </citation>
    <scope>NUCLEOTIDE SEQUENCE</scope>
    <source>
        <strain evidence="2">8032-3</strain>
    </source>
</reference>
<proteinExistence type="predicted"/>
<dbReference type="GeneID" id="85313423"/>
<sequence>MAEGYLHDAIIFAAVTINYIAHPPTGELKDAAPPAPHEEEDISSGPLPRWLRSTLQRFQSSQFLMVAPKYDSRWDHKEWFVGVLDWLVVAIRKSVVEYHWSYDENNLLWPTSRHIVHARSCILAGSVFLEAAFTKVLQQNVMRVFPSHEPLTETMICRPVVEQINAANTRDYIVQVGGYGMSQYLLRRLDKLYPGSVPQLESNKCGLVTVYGAVARKLNDIATAAGVVPHPPMSVTNVKARTSFGIRTEEQIPGPKMMTWVIKMVTGPYPKHHIA</sequence>
<dbReference type="Proteomes" id="UP001244011">
    <property type="component" value="Unassembled WGS sequence"/>
</dbReference>
<evidence type="ECO:0000256" key="1">
    <source>
        <dbReference type="SAM" id="MobiDB-lite"/>
    </source>
</evidence>
<feature type="region of interest" description="Disordered" evidence="1">
    <location>
        <begin position="28"/>
        <end position="47"/>
    </location>
</feature>
<dbReference type="EMBL" id="MU839027">
    <property type="protein sequence ID" value="KAK1763491.1"/>
    <property type="molecule type" value="Genomic_DNA"/>
</dbReference>
<gene>
    <name evidence="2" type="ORF">QBC33DRAFT_562822</name>
</gene>